<sequence length="124" mass="14555">MRFEYRMDKKDSLAKLSEEKAKKTIERLYSNPKNWRRKEFRKAYFLLTGQKQLMSEDTAKNVIEKWIRDDSRSERVDYVSALLLITGKWILPKAIATKRMSSQVKAKYSHGDLGSCSSPIAYKK</sequence>
<evidence type="ECO:0000313" key="1">
    <source>
        <dbReference type="EMBL" id="PSV48345.1"/>
    </source>
</evidence>
<comment type="caution">
    <text evidence="1">The sequence shown here is derived from an EMBL/GenBank/DDBJ whole genome shotgun (WGS) entry which is preliminary data.</text>
</comment>
<keyword evidence="2" id="KW-1185">Reference proteome</keyword>
<dbReference type="AlphaFoldDB" id="A0A2T3LAI6"/>
<gene>
    <name evidence="1" type="ORF">C9J47_07410</name>
</gene>
<proteinExistence type="predicted"/>
<dbReference type="EMBL" id="PYOC01000002">
    <property type="protein sequence ID" value="PSV48345.1"/>
    <property type="molecule type" value="Genomic_DNA"/>
</dbReference>
<organism evidence="1 2">
    <name type="scientific">Photobacterium indicum</name>
    <dbReference type="NCBI Taxonomy" id="81447"/>
    <lineage>
        <taxon>Bacteria</taxon>
        <taxon>Pseudomonadati</taxon>
        <taxon>Pseudomonadota</taxon>
        <taxon>Gammaproteobacteria</taxon>
        <taxon>Vibrionales</taxon>
        <taxon>Vibrionaceae</taxon>
        <taxon>Photobacterium</taxon>
    </lineage>
</organism>
<protein>
    <submittedName>
        <fullName evidence="1">Uncharacterized protein</fullName>
    </submittedName>
</protein>
<dbReference type="Proteomes" id="UP000241803">
    <property type="component" value="Unassembled WGS sequence"/>
</dbReference>
<evidence type="ECO:0000313" key="2">
    <source>
        <dbReference type="Proteomes" id="UP000241803"/>
    </source>
</evidence>
<reference evidence="1 2" key="1">
    <citation type="submission" date="2018-03" db="EMBL/GenBank/DDBJ databases">
        <title>Whole genome sequencing of Histamine producing bacteria.</title>
        <authorList>
            <person name="Butler K."/>
        </authorList>
    </citation>
    <scope>NUCLEOTIDE SEQUENCE [LARGE SCALE GENOMIC DNA]</scope>
    <source>
        <strain evidence="1 2">ATCC 19614</strain>
    </source>
</reference>
<name>A0A2T3LAI6_9GAMM</name>
<accession>A0A2T3LAI6</accession>